<evidence type="ECO:0000313" key="2">
    <source>
        <dbReference type="EMBL" id="SQG88980.1"/>
    </source>
</evidence>
<evidence type="ECO:0000313" key="3">
    <source>
        <dbReference type="Proteomes" id="UP000249566"/>
    </source>
</evidence>
<evidence type="ECO:0000256" key="1">
    <source>
        <dbReference type="SAM" id="SignalP"/>
    </source>
</evidence>
<accession>A0AAX2ITA7</accession>
<dbReference type="Proteomes" id="UP000249566">
    <property type="component" value="Chromosome 1"/>
</dbReference>
<gene>
    <name evidence="2" type="ORF">NCTC12272_00146</name>
</gene>
<reference evidence="2 3" key="1">
    <citation type="submission" date="2018-06" db="EMBL/GenBank/DDBJ databases">
        <authorList>
            <consortium name="Pathogen Informatics"/>
            <person name="Doyle S."/>
        </authorList>
    </citation>
    <scope>NUCLEOTIDE SEQUENCE [LARGE SCALE GENOMIC DNA]</scope>
    <source>
        <strain evidence="2 3">NCTC12272</strain>
    </source>
</reference>
<feature type="signal peptide" evidence="1">
    <location>
        <begin position="1"/>
        <end position="20"/>
    </location>
</feature>
<name>A0AAX2ITA7_LEGPN</name>
<dbReference type="AlphaFoldDB" id="A0AAX2ITA7"/>
<feature type="chain" id="PRO_5043578679" evidence="1">
    <location>
        <begin position="21"/>
        <end position="143"/>
    </location>
</feature>
<dbReference type="EMBL" id="LS483412">
    <property type="protein sequence ID" value="SQG88980.1"/>
    <property type="molecule type" value="Genomic_DNA"/>
</dbReference>
<keyword evidence="1" id="KW-0732">Signal</keyword>
<organism evidence="2 3">
    <name type="scientific">Legionella pneumophila subsp. pascullei</name>
    <dbReference type="NCBI Taxonomy" id="91890"/>
    <lineage>
        <taxon>Bacteria</taxon>
        <taxon>Pseudomonadati</taxon>
        <taxon>Pseudomonadota</taxon>
        <taxon>Gammaproteobacteria</taxon>
        <taxon>Legionellales</taxon>
        <taxon>Legionellaceae</taxon>
        <taxon>Legionella</taxon>
    </lineage>
</organism>
<dbReference type="RefSeq" id="WP_027223250.1">
    <property type="nucleotide sequence ID" value="NZ_CAAAIJ010000003.1"/>
</dbReference>
<sequence length="143" mass="15092">MGPKLMCGLTMFFVSSVAMANLSSTVETRLGDNNQLIIPFTLNNQGTQAITSESNLVPSEAKVVAPQDAVMFEVTLPDVVGTQRIRYHAGASGCDFYIDIQNGGASPDSHVTYVSAVPINGITGCNVYSSGGVNHLAVSFTQF</sequence>
<protein>
    <submittedName>
        <fullName evidence="2">Uncharacterized protein</fullName>
    </submittedName>
</protein>
<proteinExistence type="predicted"/>